<gene>
    <name evidence="4" type="ORF">GCM10023216_12810</name>
</gene>
<keyword evidence="2" id="KW-0812">Transmembrane</keyword>
<dbReference type="Pfam" id="PF07811">
    <property type="entry name" value="TadE"/>
    <property type="match status" value="1"/>
</dbReference>
<dbReference type="InterPro" id="IPR012495">
    <property type="entry name" value="TadE-like_dom"/>
</dbReference>
<dbReference type="Proteomes" id="UP001500956">
    <property type="component" value="Unassembled WGS sequence"/>
</dbReference>
<name>A0ABP8Y9R2_9MICO</name>
<evidence type="ECO:0000313" key="4">
    <source>
        <dbReference type="EMBL" id="GAA4724303.1"/>
    </source>
</evidence>
<dbReference type="InterPro" id="IPR049790">
    <property type="entry name" value="Rv3655c/TadE"/>
</dbReference>
<proteinExistence type="predicted"/>
<keyword evidence="2" id="KW-0472">Membrane</keyword>
<feature type="compositionally biased region" description="Polar residues" evidence="1">
    <location>
        <begin position="1"/>
        <end position="11"/>
    </location>
</feature>
<evidence type="ECO:0000256" key="1">
    <source>
        <dbReference type="SAM" id="MobiDB-lite"/>
    </source>
</evidence>
<organism evidence="4 5">
    <name type="scientific">Isoptericola chiayiensis</name>
    <dbReference type="NCBI Taxonomy" id="579446"/>
    <lineage>
        <taxon>Bacteria</taxon>
        <taxon>Bacillati</taxon>
        <taxon>Actinomycetota</taxon>
        <taxon>Actinomycetes</taxon>
        <taxon>Micrococcales</taxon>
        <taxon>Promicromonosporaceae</taxon>
        <taxon>Isoptericola</taxon>
    </lineage>
</organism>
<reference evidence="5" key="1">
    <citation type="journal article" date="2019" name="Int. J. Syst. Evol. Microbiol.">
        <title>The Global Catalogue of Microorganisms (GCM) 10K type strain sequencing project: providing services to taxonomists for standard genome sequencing and annotation.</title>
        <authorList>
            <consortium name="The Broad Institute Genomics Platform"/>
            <consortium name="The Broad Institute Genome Sequencing Center for Infectious Disease"/>
            <person name="Wu L."/>
            <person name="Ma J."/>
        </authorList>
    </citation>
    <scope>NUCLEOTIDE SEQUENCE [LARGE SCALE GENOMIC DNA]</scope>
    <source>
        <strain evidence="5">JCM 18063</strain>
    </source>
</reference>
<accession>A0ABP8Y9R2</accession>
<feature type="transmembrane region" description="Helical" evidence="2">
    <location>
        <begin position="37"/>
        <end position="57"/>
    </location>
</feature>
<dbReference type="NCBIfam" id="NF041390">
    <property type="entry name" value="TadE_Rv3655c"/>
    <property type="match status" value="1"/>
</dbReference>
<keyword evidence="2" id="KW-1133">Transmembrane helix</keyword>
<dbReference type="EMBL" id="BAABID010000006">
    <property type="protein sequence ID" value="GAA4724303.1"/>
    <property type="molecule type" value="Genomic_DNA"/>
</dbReference>
<protein>
    <recommendedName>
        <fullName evidence="3">TadE-like domain-containing protein</fullName>
    </recommendedName>
</protein>
<dbReference type="RefSeq" id="WP_343037501.1">
    <property type="nucleotide sequence ID" value="NZ_BAABID010000006.1"/>
</dbReference>
<comment type="caution">
    <text evidence="4">The sequence shown here is derived from an EMBL/GenBank/DDBJ whole genome shotgun (WGS) entry which is preliminary data.</text>
</comment>
<evidence type="ECO:0000259" key="3">
    <source>
        <dbReference type="Pfam" id="PF07811"/>
    </source>
</evidence>
<evidence type="ECO:0000256" key="2">
    <source>
        <dbReference type="SAM" id="Phobius"/>
    </source>
</evidence>
<feature type="domain" description="TadE-like" evidence="3">
    <location>
        <begin position="31"/>
        <end position="73"/>
    </location>
</feature>
<keyword evidence="5" id="KW-1185">Reference proteome</keyword>
<sequence length="137" mass="13680">MSGSDQGSVLPTASPALPGTAARRPEAGQRGAVTAELAVGMPVVVLLLVAVLTLVAASSAQLRAADAARAGARQAAIGHDETAVRAAVTTAGGDRARVTVVDEGDWVRVVVTRPVAAGWLAGLPVRATGEAVAWVEP</sequence>
<feature type="region of interest" description="Disordered" evidence="1">
    <location>
        <begin position="1"/>
        <end position="27"/>
    </location>
</feature>
<evidence type="ECO:0000313" key="5">
    <source>
        <dbReference type="Proteomes" id="UP001500956"/>
    </source>
</evidence>